<dbReference type="GO" id="GO:0003677">
    <property type="term" value="F:DNA binding"/>
    <property type="evidence" value="ECO:0007669"/>
    <property type="project" value="UniProtKB-KW"/>
</dbReference>
<protein>
    <submittedName>
        <fullName evidence="5">GntR family transcriptional regulator</fullName>
    </submittedName>
</protein>
<proteinExistence type="predicted"/>
<feature type="domain" description="HTH gntR-type" evidence="4">
    <location>
        <begin position="13"/>
        <end position="81"/>
    </location>
</feature>
<keyword evidence="2" id="KW-0238">DNA-binding</keyword>
<dbReference type="OrthoDB" id="7173258at2"/>
<evidence type="ECO:0000256" key="1">
    <source>
        <dbReference type="ARBA" id="ARBA00023015"/>
    </source>
</evidence>
<reference evidence="5 6" key="1">
    <citation type="submission" date="2019-08" db="EMBL/GenBank/DDBJ databases">
        <authorList>
            <person name="Grouzdev D."/>
            <person name="Tikhonova E."/>
            <person name="Kravchenko I."/>
        </authorList>
    </citation>
    <scope>NUCLEOTIDE SEQUENCE [LARGE SCALE GENOMIC DNA]</scope>
    <source>
        <strain evidence="5 6">59b</strain>
    </source>
</reference>
<dbReference type="PRINTS" id="PR00035">
    <property type="entry name" value="HTHGNTR"/>
</dbReference>
<dbReference type="Pfam" id="PF07702">
    <property type="entry name" value="UTRA"/>
    <property type="match status" value="1"/>
</dbReference>
<dbReference type="SUPFAM" id="SSF46785">
    <property type="entry name" value="Winged helix' DNA-binding domain"/>
    <property type="match status" value="1"/>
</dbReference>
<dbReference type="GO" id="GO:0003700">
    <property type="term" value="F:DNA-binding transcription factor activity"/>
    <property type="evidence" value="ECO:0007669"/>
    <property type="project" value="InterPro"/>
</dbReference>
<dbReference type="InterPro" id="IPR028978">
    <property type="entry name" value="Chorismate_lyase_/UTRA_dom_sf"/>
</dbReference>
<organism evidence="5 6">
    <name type="scientific">Azospirillum lipoferum</name>
    <dbReference type="NCBI Taxonomy" id="193"/>
    <lineage>
        <taxon>Bacteria</taxon>
        <taxon>Pseudomonadati</taxon>
        <taxon>Pseudomonadota</taxon>
        <taxon>Alphaproteobacteria</taxon>
        <taxon>Rhodospirillales</taxon>
        <taxon>Azospirillaceae</taxon>
        <taxon>Azospirillum</taxon>
    </lineage>
</organism>
<dbReference type="PROSITE" id="PS50949">
    <property type="entry name" value="HTH_GNTR"/>
    <property type="match status" value="1"/>
</dbReference>
<dbReference type="Gene3D" id="3.40.1410.10">
    <property type="entry name" value="Chorismate lyase-like"/>
    <property type="match status" value="1"/>
</dbReference>
<comment type="caution">
    <text evidence="5">The sequence shown here is derived from an EMBL/GenBank/DDBJ whole genome shotgun (WGS) entry which is preliminary data.</text>
</comment>
<dbReference type="Gene3D" id="1.10.10.10">
    <property type="entry name" value="Winged helix-like DNA-binding domain superfamily/Winged helix DNA-binding domain"/>
    <property type="match status" value="1"/>
</dbReference>
<dbReference type="CDD" id="cd07377">
    <property type="entry name" value="WHTH_GntR"/>
    <property type="match status" value="1"/>
</dbReference>
<accession>A0A5A9GE60</accession>
<dbReference type="Pfam" id="PF00392">
    <property type="entry name" value="GntR"/>
    <property type="match status" value="1"/>
</dbReference>
<evidence type="ECO:0000259" key="4">
    <source>
        <dbReference type="PROSITE" id="PS50949"/>
    </source>
</evidence>
<dbReference type="RefSeq" id="WP_149234090.1">
    <property type="nucleotide sequence ID" value="NZ_JALJXJ010000017.1"/>
</dbReference>
<sequence>MISRPHEAAADAKPLYMRVQQNLRDAIRAGIFAPGSLLPSEKELEDEHKVSRITVRRALEELEREGLIERGRGRQARVAAMLTAAVNTRIEEELASILQIGRGMEAEVLSYGWRMPTVQVAEALEASVDEPVLQVERVRRRRGQAILHTLAHVPAAIGAMLPREALVKSTMLDLLSARGIQPGSVEQEMRAAPCDGDVAALLGLEPGAPVFILDRLVRDGGGRPIQRMIATFRWDSFRYRISSTKLGNGQMLEFEAAGRID</sequence>
<dbReference type="SMART" id="SM00345">
    <property type="entry name" value="HTH_GNTR"/>
    <property type="match status" value="1"/>
</dbReference>
<dbReference type="InterPro" id="IPR036388">
    <property type="entry name" value="WH-like_DNA-bd_sf"/>
</dbReference>
<dbReference type="InterPro" id="IPR011663">
    <property type="entry name" value="UTRA"/>
</dbReference>
<evidence type="ECO:0000256" key="3">
    <source>
        <dbReference type="ARBA" id="ARBA00023163"/>
    </source>
</evidence>
<keyword evidence="6" id="KW-1185">Reference proteome</keyword>
<keyword evidence="3" id="KW-0804">Transcription</keyword>
<dbReference type="PANTHER" id="PTHR44846:SF1">
    <property type="entry name" value="MANNOSYL-D-GLYCERATE TRANSPORT_METABOLISM SYSTEM REPRESSOR MNGR-RELATED"/>
    <property type="match status" value="1"/>
</dbReference>
<dbReference type="InterPro" id="IPR050679">
    <property type="entry name" value="Bact_HTH_transcr_reg"/>
</dbReference>
<evidence type="ECO:0000256" key="2">
    <source>
        <dbReference type="ARBA" id="ARBA00023125"/>
    </source>
</evidence>
<evidence type="ECO:0000313" key="6">
    <source>
        <dbReference type="Proteomes" id="UP000324927"/>
    </source>
</evidence>
<evidence type="ECO:0000313" key="5">
    <source>
        <dbReference type="EMBL" id="KAA0592723.1"/>
    </source>
</evidence>
<dbReference type="InterPro" id="IPR036390">
    <property type="entry name" value="WH_DNA-bd_sf"/>
</dbReference>
<keyword evidence="1" id="KW-0805">Transcription regulation</keyword>
<gene>
    <name evidence="5" type="ORF">FZ942_26600</name>
</gene>
<dbReference type="SUPFAM" id="SSF64288">
    <property type="entry name" value="Chorismate lyase-like"/>
    <property type="match status" value="1"/>
</dbReference>
<dbReference type="GO" id="GO:0045892">
    <property type="term" value="P:negative regulation of DNA-templated transcription"/>
    <property type="evidence" value="ECO:0007669"/>
    <property type="project" value="TreeGrafter"/>
</dbReference>
<dbReference type="SMART" id="SM00866">
    <property type="entry name" value="UTRA"/>
    <property type="match status" value="1"/>
</dbReference>
<dbReference type="PANTHER" id="PTHR44846">
    <property type="entry name" value="MANNOSYL-D-GLYCERATE TRANSPORT/METABOLISM SYSTEM REPRESSOR MNGR-RELATED"/>
    <property type="match status" value="1"/>
</dbReference>
<dbReference type="Proteomes" id="UP000324927">
    <property type="component" value="Unassembled WGS sequence"/>
</dbReference>
<dbReference type="AlphaFoldDB" id="A0A5A9GE60"/>
<dbReference type="EMBL" id="VTTN01000014">
    <property type="protein sequence ID" value="KAA0592723.1"/>
    <property type="molecule type" value="Genomic_DNA"/>
</dbReference>
<name>A0A5A9GE60_AZOLI</name>
<dbReference type="InterPro" id="IPR000524">
    <property type="entry name" value="Tscrpt_reg_HTH_GntR"/>
</dbReference>